<dbReference type="Proteomes" id="UP000199659">
    <property type="component" value="Unassembled WGS sequence"/>
</dbReference>
<dbReference type="GO" id="GO:0016020">
    <property type="term" value="C:membrane"/>
    <property type="evidence" value="ECO:0007669"/>
    <property type="project" value="UniProtKB-SubCell"/>
</dbReference>
<evidence type="ECO:0000259" key="6">
    <source>
        <dbReference type="Pfam" id="PF00535"/>
    </source>
</evidence>
<evidence type="ECO:0000256" key="4">
    <source>
        <dbReference type="ARBA" id="ARBA00023136"/>
    </source>
</evidence>
<evidence type="ECO:0000256" key="3">
    <source>
        <dbReference type="ARBA" id="ARBA00022989"/>
    </source>
</evidence>
<reference evidence="8 9" key="1">
    <citation type="submission" date="2016-10" db="EMBL/GenBank/DDBJ databases">
        <authorList>
            <person name="de Groot N.N."/>
        </authorList>
    </citation>
    <scope>NUCLEOTIDE SEQUENCE [LARGE SCALE GENOMIC DNA]</scope>
    <source>
        <strain evidence="8 9">743A</strain>
    </source>
</reference>
<evidence type="ECO:0000256" key="2">
    <source>
        <dbReference type="ARBA" id="ARBA00022692"/>
    </source>
</evidence>
<keyword evidence="4 5" id="KW-0472">Membrane</keyword>
<feature type="transmembrane region" description="Helical" evidence="5">
    <location>
        <begin position="224"/>
        <end position="245"/>
    </location>
</feature>
<dbReference type="SUPFAM" id="SSF53448">
    <property type="entry name" value="Nucleotide-diphospho-sugar transferases"/>
    <property type="match status" value="1"/>
</dbReference>
<protein>
    <submittedName>
        <fullName evidence="8">Putative flippase GtrA (Transmembrane translocase of bactoprenol-linked glucose)</fullName>
    </submittedName>
</protein>
<keyword evidence="2 5" id="KW-0812">Transmembrane</keyword>
<dbReference type="Pfam" id="PF04138">
    <property type="entry name" value="GtrA_DPMS_TM"/>
    <property type="match status" value="1"/>
</dbReference>
<dbReference type="InterPro" id="IPR029044">
    <property type="entry name" value="Nucleotide-diphossugar_trans"/>
</dbReference>
<feature type="domain" description="GtrA/DPMS transmembrane" evidence="7">
    <location>
        <begin position="226"/>
        <end position="339"/>
    </location>
</feature>
<dbReference type="GO" id="GO:0006487">
    <property type="term" value="P:protein N-linked glycosylation"/>
    <property type="evidence" value="ECO:0007669"/>
    <property type="project" value="TreeGrafter"/>
</dbReference>
<dbReference type="Pfam" id="PF00535">
    <property type="entry name" value="Glycos_transf_2"/>
    <property type="match status" value="1"/>
</dbReference>
<dbReference type="InterPro" id="IPR007267">
    <property type="entry name" value="GtrA_DPMS_TM"/>
</dbReference>
<dbReference type="STRING" id="37658.SAMN05661086_01899"/>
<dbReference type="PANTHER" id="PTHR10859">
    <property type="entry name" value="GLYCOSYL TRANSFERASE"/>
    <property type="match status" value="1"/>
</dbReference>
<dbReference type="PANTHER" id="PTHR10859:SF114">
    <property type="entry name" value="DOLICHOL-PHOSPHATE MANNOSYLTRANSFERASE"/>
    <property type="match status" value="1"/>
</dbReference>
<accession>A0A1I6JR54</accession>
<feature type="transmembrane region" description="Helical" evidence="5">
    <location>
        <begin position="291"/>
        <end position="311"/>
    </location>
</feature>
<proteinExistence type="predicted"/>
<keyword evidence="9" id="KW-1185">Reference proteome</keyword>
<evidence type="ECO:0000313" key="8">
    <source>
        <dbReference type="EMBL" id="SFR81469.1"/>
    </source>
</evidence>
<dbReference type="RefSeq" id="WP_092560441.1">
    <property type="nucleotide sequence ID" value="NZ_FOYZ01000006.1"/>
</dbReference>
<sequence length="353" mass="40298">MEKKKIIVVIPAYEPSDNLILLLREIKEKTKYKMVVVNDGSSKQAEEIFDAAALYGTVLTHKINKGKGEAIKTALNHVEKNFQDNSGIVIVDADGQHKVDDMIKVCEELDNFPDEIILGSRHFKGKIPLRSKIGNIITRGVFRMVSGIAVNDTQTGLRAFGYHKIPFMKNVYGSRYEYEMNVLLACTKAQMKIREVSIETVYIGKNQSSHFHVLRDSFRIYTDILKFSCSSLLSFILDYSLYSFFTMLSHNMVFSNVSARIISASFNFYINRKYVFQSREHVVKSAVKYSLLAIGLLVVNTILLEFCVKYIVNNLLLGKLLVEIVLFTLSWMIQKTVVFKKSAERNELDGRKK</sequence>
<dbReference type="GO" id="GO:0000271">
    <property type="term" value="P:polysaccharide biosynthetic process"/>
    <property type="evidence" value="ECO:0007669"/>
    <property type="project" value="InterPro"/>
</dbReference>
<evidence type="ECO:0000256" key="5">
    <source>
        <dbReference type="SAM" id="Phobius"/>
    </source>
</evidence>
<dbReference type="EMBL" id="FOYZ01000006">
    <property type="protein sequence ID" value="SFR81469.1"/>
    <property type="molecule type" value="Genomic_DNA"/>
</dbReference>
<dbReference type="CDD" id="cd04179">
    <property type="entry name" value="DPM_DPG-synthase_like"/>
    <property type="match status" value="1"/>
</dbReference>
<keyword evidence="3 5" id="KW-1133">Transmembrane helix</keyword>
<evidence type="ECO:0000259" key="7">
    <source>
        <dbReference type="Pfam" id="PF04138"/>
    </source>
</evidence>
<organism evidence="8 9">
    <name type="scientific">Anaeromicropila populeti</name>
    <dbReference type="NCBI Taxonomy" id="37658"/>
    <lineage>
        <taxon>Bacteria</taxon>
        <taxon>Bacillati</taxon>
        <taxon>Bacillota</taxon>
        <taxon>Clostridia</taxon>
        <taxon>Lachnospirales</taxon>
        <taxon>Lachnospiraceae</taxon>
        <taxon>Anaeromicropila</taxon>
    </lineage>
</organism>
<dbReference type="InterPro" id="IPR001173">
    <property type="entry name" value="Glyco_trans_2-like"/>
</dbReference>
<dbReference type="AlphaFoldDB" id="A0A1I6JR54"/>
<evidence type="ECO:0000256" key="1">
    <source>
        <dbReference type="ARBA" id="ARBA00004141"/>
    </source>
</evidence>
<name>A0A1I6JR54_9FIRM</name>
<feature type="transmembrane region" description="Helical" evidence="5">
    <location>
        <begin position="317"/>
        <end position="333"/>
    </location>
</feature>
<feature type="domain" description="Glycosyltransferase 2-like" evidence="6">
    <location>
        <begin position="8"/>
        <end position="126"/>
    </location>
</feature>
<dbReference type="Gene3D" id="3.90.550.10">
    <property type="entry name" value="Spore Coat Polysaccharide Biosynthesis Protein SpsA, Chain A"/>
    <property type="match status" value="1"/>
</dbReference>
<dbReference type="OrthoDB" id="9810303at2"/>
<gene>
    <name evidence="8" type="ORF">SAMN05661086_01899</name>
</gene>
<comment type="subcellular location">
    <subcellularLocation>
        <location evidence="1">Membrane</location>
        <topology evidence="1">Multi-pass membrane protein</topology>
    </subcellularLocation>
</comment>
<evidence type="ECO:0000313" key="9">
    <source>
        <dbReference type="Proteomes" id="UP000199659"/>
    </source>
</evidence>